<dbReference type="CDD" id="cd00104">
    <property type="entry name" value="KAZAL_FS"/>
    <property type="match status" value="6"/>
</dbReference>
<name>A0A7R8WLJ1_9CRUS</name>
<dbReference type="SUPFAM" id="SSF100895">
    <property type="entry name" value="Kazal-type serine protease inhibitors"/>
    <property type="match status" value="6"/>
</dbReference>
<evidence type="ECO:0000313" key="4">
    <source>
        <dbReference type="EMBL" id="CAD7232752.1"/>
    </source>
</evidence>
<keyword evidence="3" id="KW-1015">Disulfide bond</keyword>
<dbReference type="Gene3D" id="3.30.60.30">
    <property type="match status" value="6"/>
</dbReference>
<accession>A0A7R8WLJ1</accession>
<organism evidence="4">
    <name type="scientific">Cyprideis torosa</name>
    <dbReference type="NCBI Taxonomy" id="163714"/>
    <lineage>
        <taxon>Eukaryota</taxon>
        <taxon>Metazoa</taxon>
        <taxon>Ecdysozoa</taxon>
        <taxon>Arthropoda</taxon>
        <taxon>Crustacea</taxon>
        <taxon>Oligostraca</taxon>
        <taxon>Ostracoda</taxon>
        <taxon>Podocopa</taxon>
        <taxon>Podocopida</taxon>
        <taxon>Cytherocopina</taxon>
        <taxon>Cytheroidea</taxon>
        <taxon>Cytherideidae</taxon>
        <taxon>Cyprideis</taxon>
    </lineage>
</organism>
<protein>
    <submittedName>
        <fullName evidence="4">Uncharacterized protein</fullName>
    </submittedName>
</protein>
<evidence type="ECO:0000256" key="3">
    <source>
        <dbReference type="ARBA" id="ARBA00023157"/>
    </source>
</evidence>
<dbReference type="Pfam" id="PF00050">
    <property type="entry name" value="Kazal_1"/>
    <property type="match status" value="1"/>
</dbReference>
<dbReference type="EMBL" id="OB665090">
    <property type="protein sequence ID" value="CAD7232752.1"/>
    <property type="molecule type" value="Genomic_DNA"/>
</dbReference>
<dbReference type="SMART" id="SM00280">
    <property type="entry name" value="KAZAL"/>
    <property type="match status" value="6"/>
</dbReference>
<keyword evidence="1" id="KW-0646">Protease inhibitor</keyword>
<dbReference type="InterPro" id="IPR050653">
    <property type="entry name" value="Prot_Inhib_GrowthFact_Antg"/>
</dbReference>
<dbReference type="GO" id="GO:0005576">
    <property type="term" value="C:extracellular region"/>
    <property type="evidence" value="ECO:0007669"/>
    <property type="project" value="TreeGrafter"/>
</dbReference>
<reference evidence="4" key="1">
    <citation type="submission" date="2020-11" db="EMBL/GenBank/DDBJ databases">
        <authorList>
            <person name="Tran Van P."/>
        </authorList>
    </citation>
    <scope>NUCLEOTIDE SEQUENCE</scope>
</reference>
<dbReference type="PROSITE" id="PS51465">
    <property type="entry name" value="KAZAL_2"/>
    <property type="match status" value="6"/>
</dbReference>
<dbReference type="GO" id="GO:0030154">
    <property type="term" value="P:cell differentiation"/>
    <property type="evidence" value="ECO:0007669"/>
    <property type="project" value="TreeGrafter"/>
</dbReference>
<dbReference type="PANTHER" id="PTHR10913">
    <property type="entry name" value="FOLLISTATIN-RELATED"/>
    <property type="match status" value="1"/>
</dbReference>
<dbReference type="InterPro" id="IPR036058">
    <property type="entry name" value="Kazal_dom_sf"/>
</dbReference>
<evidence type="ECO:0000256" key="2">
    <source>
        <dbReference type="ARBA" id="ARBA00022900"/>
    </source>
</evidence>
<evidence type="ECO:0000256" key="1">
    <source>
        <dbReference type="ARBA" id="ARBA00022690"/>
    </source>
</evidence>
<keyword evidence="2" id="KW-0722">Serine protease inhibitor</keyword>
<dbReference type="AlphaFoldDB" id="A0A7R8WLJ1"/>
<gene>
    <name evidence="4" type="ORF">CTOB1V02_LOCUS10580</name>
</gene>
<dbReference type="PANTHER" id="PTHR10913:SF45">
    <property type="entry name" value="FOLLISTATIN, ISOFORM A-RELATED"/>
    <property type="match status" value="1"/>
</dbReference>
<dbReference type="OrthoDB" id="544930at2759"/>
<dbReference type="InterPro" id="IPR002350">
    <property type="entry name" value="Kazal_dom"/>
</dbReference>
<sequence>MGYSLLILTLLFCFGVELVPGQRGGAGGQCGAIACPANFDPVCGTDGRTYSNECNLEAERRCNNPRLFVASRGECRRGGGGGGGGGGQCGSIACPYNYDPVCGSDGNTYPNECSLRAERCNNPRLFVVYKGQCSGGGGGRSGRGRGAGANSFYRFVFSKEQCGAVACPAIFTPVCGTDGKTYPNECTLQAKQRCSDPDLFVASRGECRGGGGGGGSGGIGFGGAGTGGRQCAAIPCPANFDPVCGSDGKTYPNECSLEAERRCNNPRLSVASRGECRGGGSGGIGFGGAGLGERQCAAIPCPANFDPVCGSDGKTYPNECSLEAERRCNNPRLSVASRGECRGGGSGGIGIGGAGNGGQCGAVACPLNLDPVCGSNGRTYPNECSLEAERRCNDPRLFVASRGRCRGGAGNGGDGGGGRQNLCSRVRCARDEVCIVQEVQCFRAPCPPPTARCVLRPRP</sequence>
<dbReference type="Pfam" id="PF07648">
    <property type="entry name" value="Kazal_2"/>
    <property type="match status" value="5"/>
</dbReference>
<proteinExistence type="predicted"/>